<protein>
    <submittedName>
        <fullName evidence="1">Uncharacterized protein</fullName>
    </submittedName>
</protein>
<gene>
    <name evidence="1" type="ORF">RNA01_38820</name>
</gene>
<comment type="caution">
    <text evidence="1">The sequence shown here is derived from an EMBL/GenBank/DDBJ whole genome shotgun (WGS) entry which is preliminary data.</text>
</comment>
<evidence type="ECO:0000313" key="2">
    <source>
        <dbReference type="Proteomes" id="UP000321717"/>
    </source>
</evidence>
<sequence length="116" mass="12590">MLALPTNRALGAGSEPGTLRGDLAALGVSYDLDFLYSVYEENDTDTLNVFYRGTAAAVPSVGGVIGYTPEEIPLDRLEGNALRKLMCRYINERLHARFSVYAGDATVGRFKIVVDS</sequence>
<keyword evidence="2" id="KW-1185">Reference proteome</keyword>
<organism evidence="1 2">
    <name type="scientific">Ciceribacter naphthalenivorans</name>
    <dbReference type="NCBI Taxonomy" id="1118451"/>
    <lineage>
        <taxon>Bacteria</taxon>
        <taxon>Pseudomonadati</taxon>
        <taxon>Pseudomonadota</taxon>
        <taxon>Alphaproteobacteria</taxon>
        <taxon>Hyphomicrobiales</taxon>
        <taxon>Rhizobiaceae</taxon>
        <taxon>Ciceribacter</taxon>
    </lineage>
</organism>
<evidence type="ECO:0000313" key="1">
    <source>
        <dbReference type="EMBL" id="GEO86950.1"/>
    </source>
</evidence>
<dbReference type="Proteomes" id="UP000321717">
    <property type="component" value="Unassembled WGS sequence"/>
</dbReference>
<proteinExistence type="predicted"/>
<dbReference type="AlphaFoldDB" id="A0A512HNH7"/>
<reference evidence="1 2" key="1">
    <citation type="submission" date="2019-07" db="EMBL/GenBank/DDBJ databases">
        <title>Whole genome shotgun sequence of Rhizobium naphthalenivorans NBRC 107585.</title>
        <authorList>
            <person name="Hosoyama A."/>
            <person name="Uohara A."/>
            <person name="Ohji S."/>
            <person name="Ichikawa N."/>
        </authorList>
    </citation>
    <scope>NUCLEOTIDE SEQUENCE [LARGE SCALE GENOMIC DNA]</scope>
    <source>
        <strain evidence="1 2">NBRC 107585</strain>
    </source>
</reference>
<dbReference type="Gene3D" id="3.90.79.10">
    <property type="entry name" value="Nucleoside Triphosphate Pyrophosphohydrolase"/>
    <property type="match status" value="1"/>
</dbReference>
<accession>A0A512HNH7</accession>
<name>A0A512HNH7_9HYPH</name>
<dbReference type="EMBL" id="BJZP01000027">
    <property type="protein sequence ID" value="GEO86950.1"/>
    <property type="molecule type" value="Genomic_DNA"/>
</dbReference>